<evidence type="ECO:0000313" key="1">
    <source>
        <dbReference type="EMBL" id="VFK47375.1"/>
    </source>
</evidence>
<evidence type="ECO:0000313" key="3">
    <source>
        <dbReference type="EMBL" id="VFK62073.1"/>
    </source>
</evidence>
<sequence length="67" mass="8060">MAKSDPYENIIEVISVNILYFDLRHGRDDELLLDEKQQRFFMLDCFRVPHYSEGYHQHTVSICPTVW</sequence>
<dbReference type="AlphaFoldDB" id="A0A450Z0L8"/>
<name>A0A450Z0L8_9GAMM</name>
<dbReference type="EMBL" id="CAADFS010000085">
    <property type="protein sequence ID" value="VFK49960.1"/>
    <property type="molecule type" value="Genomic_DNA"/>
</dbReference>
<reference evidence="1" key="1">
    <citation type="submission" date="2019-02" db="EMBL/GenBank/DDBJ databases">
        <authorList>
            <person name="Gruber-Vodicka R. H."/>
            <person name="Seah K. B. B."/>
        </authorList>
    </citation>
    <scope>NUCLEOTIDE SEQUENCE</scope>
    <source>
        <strain evidence="2">BECK_BZ123</strain>
        <strain evidence="1">BECK_BZ125</strain>
        <strain evidence="3">BECK_BZ126</strain>
    </source>
</reference>
<dbReference type="EMBL" id="CAADFT010000083">
    <property type="protein sequence ID" value="VFK47375.1"/>
    <property type="molecule type" value="Genomic_DNA"/>
</dbReference>
<dbReference type="EMBL" id="CAADFW010000068">
    <property type="protein sequence ID" value="VFK62073.1"/>
    <property type="molecule type" value="Genomic_DNA"/>
</dbReference>
<evidence type="ECO:0000313" key="2">
    <source>
        <dbReference type="EMBL" id="VFK49960.1"/>
    </source>
</evidence>
<accession>A0A450Z0L8</accession>
<gene>
    <name evidence="2" type="ORF">BECKTC1821D_GA0114238_108511</name>
    <name evidence="1" type="ORF">BECKTC1821E_GA0114239_10839</name>
    <name evidence="3" type="ORF">BECKTC1821F_GA0114240_106812</name>
</gene>
<organism evidence="1">
    <name type="scientific">Candidatus Kentrum sp. TC</name>
    <dbReference type="NCBI Taxonomy" id="2126339"/>
    <lineage>
        <taxon>Bacteria</taxon>
        <taxon>Pseudomonadati</taxon>
        <taxon>Pseudomonadota</taxon>
        <taxon>Gammaproteobacteria</taxon>
        <taxon>Candidatus Kentrum</taxon>
    </lineage>
</organism>
<protein>
    <submittedName>
        <fullName evidence="1">Uncharacterized protein</fullName>
    </submittedName>
</protein>
<proteinExistence type="predicted"/>